<evidence type="ECO:0000256" key="2">
    <source>
        <dbReference type="ARBA" id="ARBA00022840"/>
    </source>
</evidence>
<name>A0A543I511_9MICO</name>
<keyword evidence="6" id="KW-1185">Reference proteome</keyword>
<reference evidence="5 6" key="1">
    <citation type="submission" date="2019-06" db="EMBL/GenBank/DDBJ databases">
        <title>Sequencing the genomes of 1000 actinobacteria strains.</title>
        <authorList>
            <person name="Klenk H.-P."/>
        </authorList>
    </citation>
    <scope>NUCLEOTIDE SEQUENCE [LARGE SCALE GENOMIC DNA]</scope>
    <source>
        <strain evidence="5 6">DSM 18031</strain>
    </source>
</reference>
<dbReference type="InterPro" id="IPR027417">
    <property type="entry name" value="P-loop_NTPase"/>
</dbReference>
<evidence type="ECO:0000313" key="5">
    <source>
        <dbReference type="EMBL" id="TQM65560.1"/>
    </source>
</evidence>
<feature type="region of interest" description="Disordered" evidence="3">
    <location>
        <begin position="296"/>
        <end position="315"/>
    </location>
</feature>
<proteinExistence type="predicted"/>
<dbReference type="PANTHER" id="PTHR43158">
    <property type="entry name" value="SKFA PEPTIDE EXPORT ATP-BINDING PROTEIN SKFE"/>
    <property type="match status" value="1"/>
</dbReference>
<dbReference type="EMBL" id="VFPN01000001">
    <property type="protein sequence ID" value="TQM65560.1"/>
    <property type="molecule type" value="Genomic_DNA"/>
</dbReference>
<keyword evidence="1" id="KW-0547">Nucleotide-binding</keyword>
<dbReference type="InterPro" id="IPR003439">
    <property type="entry name" value="ABC_transporter-like_ATP-bd"/>
</dbReference>
<feature type="compositionally biased region" description="Low complexity" evidence="3">
    <location>
        <begin position="298"/>
        <end position="315"/>
    </location>
</feature>
<dbReference type="GO" id="GO:0016887">
    <property type="term" value="F:ATP hydrolysis activity"/>
    <property type="evidence" value="ECO:0007669"/>
    <property type="project" value="InterPro"/>
</dbReference>
<dbReference type="OrthoDB" id="9804819at2"/>
<sequence>MTGFEASTDSLGVTRRGIVGLTDVSLTLAPDRVHAVLGRAGSGKSTLLTVLAGQRRPTAGSVAVDGEDPFEHPQLTRGIQLARGTGTLLREESLAASIQLMALLRPTADAALAHRLCAEFSIDPRKKPMRLSLTQRRTAAALLALASRAPLTLFDEVTAAMSAPTRMAFYAALRAEQAEHPRTIVLAAREWDESTELVEQVTVLRQNRVALSAPLTTFSALATVFSGTRLAVTELDASTPSSAVLARTSAGGRASLTVLGPVSVETALRADTLGLTRAPLAPGDLLGHLTDRRTDLSPTAVAAPATPFTPREGDR</sequence>
<dbReference type="SUPFAM" id="SSF52540">
    <property type="entry name" value="P-loop containing nucleoside triphosphate hydrolases"/>
    <property type="match status" value="1"/>
</dbReference>
<dbReference type="Proteomes" id="UP000318331">
    <property type="component" value="Unassembled WGS sequence"/>
</dbReference>
<evidence type="ECO:0000256" key="1">
    <source>
        <dbReference type="ARBA" id="ARBA00022741"/>
    </source>
</evidence>
<comment type="caution">
    <text evidence="5">The sequence shown here is derived from an EMBL/GenBank/DDBJ whole genome shotgun (WGS) entry which is preliminary data.</text>
</comment>
<evidence type="ECO:0000256" key="3">
    <source>
        <dbReference type="SAM" id="MobiDB-lite"/>
    </source>
</evidence>
<dbReference type="PROSITE" id="PS50893">
    <property type="entry name" value="ABC_TRANSPORTER_2"/>
    <property type="match status" value="1"/>
</dbReference>
<accession>A0A543I511</accession>
<dbReference type="SMART" id="SM00382">
    <property type="entry name" value="AAA"/>
    <property type="match status" value="1"/>
</dbReference>
<keyword evidence="2 5" id="KW-0067">ATP-binding</keyword>
<dbReference type="RefSeq" id="WP_141915355.1">
    <property type="nucleotide sequence ID" value="NZ_BAAAYS010000012.1"/>
</dbReference>
<dbReference type="AlphaFoldDB" id="A0A543I511"/>
<dbReference type="Pfam" id="PF00005">
    <property type="entry name" value="ABC_tran"/>
    <property type="match status" value="1"/>
</dbReference>
<feature type="domain" description="ABC transporter" evidence="4">
    <location>
        <begin position="6"/>
        <end position="231"/>
    </location>
</feature>
<dbReference type="PANTHER" id="PTHR43158:SF5">
    <property type="entry name" value="ABC TRANSPORTER, ATP-BINDING PROTEIN"/>
    <property type="match status" value="1"/>
</dbReference>
<organism evidence="5 6">
    <name type="scientific">Klugiella xanthotipulae</name>
    <dbReference type="NCBI Taxonomy" id="244735"/>
    <lineage>
        <taxon>Bacteria</taxon>
        <taxon>Bacillati</taxon>
        <taxon>Actinomycetota</taxon>
        <taxon>Actinomycetes</taxon>
        <taxon>Micrococcales</taxon>
        <taxon>Microbacteriaceae</taxon>
        <taxon>Klugiella</taxon>
    </lineage>
</organism>
<dbReference type="Gene3D" id="3.40.50.300">
    <property type="entry name" value="P-loop containing nucleotide triphosphate hydrolases"/>
    <property type="match status" value="1"/>
</dbReference>
<dbReference type="InterPro" id="IPR003593">
    <property type="entry name" value="AAA+_ATPase"/>
</dbReference>
<gene>
    <name evidence="5" type="ORF">FB466_0365</name>
</gene>
<protein>
    <submittedName>
        <fullName evidence="5">ABC-2 type transport system ATP-binding protein</fullName>
    </submittedName>
</protein>
<evidence type="ECO:0000259" key="4">
    <source>
        <dbReference type="PROSITE" id="PS50893"/>
    </source>
</evidence>
<evidence type="ECO:0000313" key="6">
    <source>
        <dbReference type="Proteomes" id="UP000318331"/>
    </source>
</evidence>
<dbReference type="GO" id="GO:0005524">
    <property type="term" value="F:ATP binding"/>
    <property type="evidence" value="ECO:0007669"/>
    <property type="project" value="UniProtKB-KW"/>
</dbReference>